<comment type="caution">
    <text evidence="1">The sequence shown here is derived from an EMBL/GenBank/DDBJ whole genome shotgun (WGS) entry which is preliminary data.</text>
</comment>
<dbReference type="InterPro" id="IPR042176">
    <property type="entry name" value="Pantoate_ligase_C"/>
</dbReference>
<feature type="non-terminal residue" evidence="1">
    <location>
        <position position="1"/>
    </location>
</feature>
<proteinExistence type="predicted"/>
<accession>X1I6Q4</accession>
<dbReference type="Gene3D" id="3.30.1300.10">
    <property type="entry name" value="Pantoate-beta-alanine ligase, C-terminal domain"/>
    <property type="match status" value="1"/>
</dbReference>
<protein>
    <recommendedName>
        <fullName evidence="2">Pantoate--beta-alanine ligase</fullName>
    </recommendedName>
</protein>
<name>X1I6Q4_9ZZZZ</name>
<dbReference type="GO" id="GO:0004592">
    <property type="term" value="F:pantoate-beta-alanine ligase activity"/>
    <property type="evidence" value="ECO:0007669"/>
    <property type="project" value="InterPro"/>
</dbReference>
<evidence type="ECO:0000313" key="1">
    <source>
        <dbReference type="EMBL" id="GAH78056.1"/>
    </source>
</evidence>
<dbReference type="AlphaFoldDB" id="X1I6Q4"/>
<dbReference type="SUPFAM" id="SSF52374">
    <property type="entry name" value="Nucleotidylyl transferase"/>
    <property type="match status" value="1"/>
</dbReference>
<gene>
    <name evidence="1" type="ORF">S03H2_66092</name>
</gene>
<dbReference type="EMBL" id="BARU01043119">
    <property type="protein sequence ID" value="GAH78056.1"/>
    <property type="molecule type" value="Genomic_DNA"/>
</dbReference>
<sequence>FVKSVDYFEFRDPRTLEEMKRADKKYKSILAAAAVWIGKTRLIDNKIIKV</sequence>
<dbReference type="Pfam" id="PF02569">
    <property type="entry name" value="Pantoate_ligase"/>
    <property type="match status" value="1"/>
</dbReference>
<evidence type="ECO:0008006" key="2">
    <source>
        <dbReference type="Google" id="ProtNLM"/>
    </source>
</evidence>
<organism evidence="1">
    <name type="scientific">marine sediment metagenome</name>
    <dbReference type="NCBI Taxonomy" id="412755"/>
    <lineage>
        <taxon>unclassified sequences</taxon>
        <taxon>metagenomes</taxon>
        <taxon>ecological metagenomes</taxon>
    </lineage>
</organism>
<dbReference type="GO" id="GO:0015940">
    <property type="term" value="P:pantothenate biosynthetic process"/>
    <property type="evidence" value="ECO:0007669"/>
    <property type="project" value="InterPro"/>
</dbReference>
<dbReference type="InterPro" id="IPR003721">
    <property type="entry name" value="Pantoate_ligase"/>
</dbReference>
<reference evidence="1" key="1">
    <citation type="journal article" date="2014" name="Front. Microbiol.">
        <title>High frequency of phylogenetically diverse reductive dehalogenase-homologous genes in deep subseafloor sedimentary metagenomes.</title>
        <authorList>
            <person name="Kawai M."/>
            <person name="Futagami T."/>
            <person name="Toyoda A."/>
            <person name="Takaki Y."/>
            <person name="Nishi S."/>
            <person name="Hori S."/>
            <person name="Arai W."/>
            <person name="Tsubouchi T."/>
            <person name="Morono Y."/>
            <person name="Uchiyama I."/>
            <person name="Ito T."/>
            <person name="Fujiyama A."/>
            <person name="Inagaki F."/>
            <person name="Takami H."/>
        </authorList>
    </citation>
    <scope>NUCLEOTIDE SEQUENCE</scope>
    <source>
        <strain evidence="1">Expedition CK06-06</strain>
    </source>
</reference>